<comment type="caution">
    <text evidence="3">The sequence shown here is derived from an EMBL/GenBank/DDBJ whole genome shotgun (WGS) entry which is preliminary data.</text>
</comment>
<dbReference type="SUPFAM" id="SSF89796">
    <property type="entry name" value="CoA-transferase family III (CaiB/BaiF)"/>
    <property type="match status" value="2"/>
</dbReference>
<sequence>MAITSVAGPPPSSAAYSVEEGAVRALWDLLNACGDELPFEFLKHVKHVEFNVSSQDSDAVHFPTPLKEQDATLAIKALEACATAAIADLRYGSDVQGPRDIAVDIDRTSCFLMSAYLTTIDGMGKAHPLVKSKVPDTDLNRAQSILYRRLSANLYETKNPGEYYHIHGSLDATKTLEMIGLPPFNPKMVDYRTCINTIENAVKKFTSAELDEMNIQNEQAGIPALTWDQFLATPHGSALSQLPPISVTEIERSTPPAPFDHTDTLSGPQHALRGIKVIEMCRVIAGPTIGRSLAAHGATVLKVTSPNLPDVPFFQVDVNTGKHTTSLDLRNESDRAIFDDLLADADVLIDGYRPGALARLGYSQEALVRLAESRSRGFVYVAEDCFGGTDEPSSATEWAGRRGWQQIADCVTGVAWAQGKFMGLDEPVVPPFPMSDYGTGALGCVAAMSGLYRRAKHGGSYVCRTSLCQYDIFVMKLGLLPAAEQERLRKKHNTDFFELRHSDSVDEVGRRALASMKRTAPHLFDEELMHAEWSVGFDGVVAWPKEVIDIHGLRIGHVRPARPNGFDKPSWLGWEESEREQVTDSEGEHTEDSEEEI</sequence>
<keyword evidence="4" id="KW-1185">Reference proteome</keyword>
<reference evidence="3" key="1">
    <citation type="submission" date="2023-06" db="EMBL/GenBank/DDBJ databases">
        <title>Genome-scale phylogeny and comparative genomics of the fungal order Sordariales.</title>
        <authorList>
            <consortium name="Lawrence Berkeley National Laboratory"/>
            <person name="Hensen N."/>
            <person name="Bonometti L."/>
            <person name="Westerberg I."/>
            <person name="Brannstrom I.O."/>
            <person name="Guillou S."/>
            <person name="Cros-Aarteil S."/>
            <person name="Calhoun S."/>
            <person name="Haridas S."/>
            <person name="Kuo A."/>
            <person name="Mondo S."/>
            <person name="Pangilinan J."/>
            <person name="Riley R."/>
            <person name="Labutti K."/>
            <person name="Andreopoulos B."/>
            <person name="Lipzen A."/>
            <person name="Chen C."/>
            <person name="Yanf M."/>
            <person name="Daum C."/>
            <person name="Ng V."/>
            <person name="Clum A."/>
            <person name="Steindorff A."/>
            <person name="Ohm R."/>
            <person name="Martin F."/>
            <person name="Silar P."/>
            <person name="Natvig D."/>
            <person name="Lalanne C."/>
            <person name="Gautier V."/>
            <person name="Ament-Velasquez S.L."/>
            <person name="Kruys A."/>
            <person name="Hutchinson M.I."/>
            <person name="Powell A.J."/>
            <person name="Barry K."/>
            <person name="Miller A.N."/>
            <person name="Grigoriev I.V."/>
            <person name="Debuchy R."/>
            <person name="Gladieux P."/>
            <person name="Thoren M.H."/>
            <person name="Johannesson H."/>
        </authorList>
    </citation>
    <scope>NUCLEOTIDE SEQUENCE</scope>
    <source>
        <strain evidence="3">SMH4607-1</strain>
    </source>
</reference>
<dbReference type="Gene3D" id="3.40.50.10540">
    <property type="entry name" value="Crotonobetainyl-coa:carnitine coa-transferase, domain 1"/>
    <property type="match status" value="1"/>
</dbReference>
<comment type="similarity">
    <text evidence="1">Belongs to the CoA-transferase III family.</text>
</comment>
<dbReference type="PANTHER" id="PTHR48229">
    <property type="entry name" value="CAIB/BAIF FAMILY ENZYME (AFU_ORTHOLOGUE AFUA_1G05360)-RELATED"/>
    <property type="match status" value="1"/>
</dbReference>
<organism evidence="3 4">
    <name type="scientific">Lasiosphaeris hirsuta</name>
    <dbReference type="NCBI Taxonomy" id="260670"/>
    <lineage>
        <taxon>Eukaryota</taxon>
        <taxon>Fungi</taxon>
        <taxon>Dikarya</taxon>
        <taxon>Ascomycota</taxon>
        <taxon>Pezizomycotina</taxon>
        <taxon>Sordariomycetes</taxon>
        <taxon>Sordariomycetidae</taxon>
        <taxon>Sordariales</taxon>
        <taxon>Lasiosphaeriaceae</taxon>
        <taxon>Lasiosphaeris</taxon>
    </lineage>
</organism>
<dbReference type="InterPro" id="IPR003673">
    <property type="entry name" value="CoA-Trfase_fam_III"/>
</dbReference>
<dbReference type="InterPro" id="IPR052985">
    <property type="entry name" value="CoA-trans_III_biosynth/detox"/>
</dbReference>
<accession>A0AA40A863</accession>
<protein>
    <submittedName>
        <fullName evidence="3">CoA-transferase family III domain-containing protein</fullName>
    </submittedName>
</protein>
<dbReference type="EMBL" id="JAUKUA010000005">
    <property type="protein sequence ID" value="KAK0711060.1"/>
    <property type="molecule type" value="Genomic_DNA"/>
</dbReference>
<name>A0AA40A863_9PEZI</name>
<dbReference type="Pfam" id="PF02515">
    <property type="entry name" value="CoA_transf_3"/>
    <property type="match status" value="1"/>
</dbReference>
<gene>
    <name evidence="3" type="ORF">B0H67DRAFT_491648</name>
</gene>
<evidence type="ECO:0000313" key="3">
    <source>
        <dbReference type="EMBL" id="KAK0711060.1"/>
    </source>
</evidence>
<evidence type="ECO:0000256" key="2">
    <source>
        <dbReference type="SAM" id="MobiDB-lite"/>
    </source>
</evidence>
<evidence type="ECO:0000313" key="4">
    <source>
        <dbReference type="Proteomes" id="UP001172102"/>
    </source>
</evidence>
<dbReference type="AlphaFoldDB" id="A0AA40A863"/>
<dbReference type="Proteomes" id="UP001172102">
    <property type="component" value="Unassembled WGS sequence"/>
</dbReference>
<proteinExistence type="inferred from homology"/>
<dbReference type="InterPro" id="IPR023606">
    <property type="entry name" value="CoA-Trfase_III_dom_1_sf"/>
</dbReference>
<feature type="region of interest" description="Disordered" evidence="2">
    <location>
        <begin position="567"/>
        <end position="597"/>
    </location>
</feature>
<dbReference type="PANTHER" id="PTHR48229:SF1">
    <property type="entry name" value="ALPHA METHYLACYL-COA RACEMASE-RELATED"/>
    <property type="match status" value="1"/>
</dbReference>
<feature type="compositionally biased region" description="Basic and acidic residues" evidence="2">
    <location>
        <begin position="579"/>
        <end position="590"/>
    </location>
</feature>
<evidence type="ECO:0000256" key="1">
    <source>
        <dbReference type="ARBA" id="ARBA00008383"/>
    </source>
</evidence>
<dbReference type="GO" id="GO:0003824">
    <property type="term" value="F:catalytic activity"/>
    <property type="evidence" value="ECO:0007669"/>
    <property type="project" value="InterPro"/>
</dbReference>